<evidence type="ECO:0000256" key="2">
    <source>
        <dbReference type="SAM" id="Phobius"/>
    </source>
</evidence>
<gene>
    <name evidence="3" type="ORF">BV510_25485</name>
</gene>
<keyword evidence="2" id="KW-1133">Transmembrane helix</keyword>
<evidence type="ECO:0000313" key="3">
    <source>
        <dbReference type="EMBL" id="OPE47091.1"/>
    </source>
</evidence>
<organism evidence="3 4">
    <name type="scientific">Mycolicibacterium diernhoferi</name>
    <dbReference type="NCBI Taxonomy" id="1801"/>
    <lineage>
        <taxon>Bacteria</taxon>
        <taxon>Bacillati</taxon>
        <taxon>Actinomycetota</taxon>
        <taxon>Actinomycetes</taxon>
        <taxon>Mycobacteriales</taxon>
        <taxon>Mycobacteriaceae</taxon>
        <taxon>Mycolicibacterium</taxon>
    </lineage>
</organism>
<keyword evidence="2" id="KW-0472">Membrane</keyword>
<dbReference type="OrthoDB" id="4733602at2"/>
<comment type="caution">
    <text evidence="3">The sequence shown here is derived from an EMBL/GenBank/DDBJ whole genome shotgun (WGS) entry which is preliminary data.</text>
</comment>
<evidence type="ECO:0008006" key="5">
    <source>
        <dbReference type="Google" id="ProtNLM"/>
    </source>
</evidence>
<feature type="region of interest" description="Disordered" evidence="1">
    <location>
        <begin position="49"/>
        <end position="81"/>
    </location>
</feature>
<protein>
    <recommendedName>
        <fullName evidence="5">Serine/threonine protein kinase</fullName>
    </recommendedName>
</protein>
<reference evidence="3 4" key="1">
    <citation type="submission" date="2016-09" db="EMBL/GenBank/DDBJ databases">
        <title>genome sequences of unsequenced Mycobacteria.</title>
        <authorList>
            <person name="Greninger A.L."/>
            <person name="Jerome K.R."/>
            <person name="Mcnair B."/>
            <person name="Wallis C."/>
            <person name="Fang F."/>
        </authorList>
    </citation>
    <scope>NUCLEOTIDE SEQUENCE [LARGE SCALE GENOMIC DNA]</scope>
    <source>
        <strain evidence="3 4">BM1</strain>
    </source>
</reference>
<name>A0A1Q4HA47_9MYCO</name>
<dbReference type="Proteomes" id="UP000191039">
    <property type="component" value="Unassembled WGS sequence"/>
</dbReference>
<sequence>MSTWNQGGGPPPVVPRPPAKRGPNVGLIVGIAAAVVAIGAGATYLVLRPSSPDEPAQQQAAETATAETTSAESDADNPNSRLMKAIPKGYPAGACEPVARLAGAMSTIACTVNKDPGGPMSATYSLLTGSDALNAAIEDLASTTTVVDCPGRIQSPGPWRRNATPHEVAGTLVCGIQNDNPMLAWTNIDEQMIAVVQGRPAGPTLDHLYTWWSTHS</sequence>
<dbReference type="STRING" id="1801.BRW64_19465"/>
<dbReference type="EMBL" id="MIJD01000385">
    <property type="protein sequence ID" value="OPE47091.1"/>
    <property type="molecule type" value="Genomic_DNA"/>
</dbReference>
<feature type="transmembrane region" description="Helical" evidence="2">
    <location>
        <begin position="25"/>
        <end position="47"/>
    </location>
</feature>
<accession>A0A1Q4HA47</accession>
<evidence type="ECO:0000256" key="1">
    <source>
        <dbReference type="SAM" id="MobiDB-lite"/>
    </source>
</evidence>
<evidence type="ECO:0000313" key="4">
    <source>
        <dbReference type="Proteomes" id="UP000191039"/>
    </source>
</evidence>
<dbReference type="RefSeq" id="WP_073858073.1">
    <property type="nucleotide sequence ID" value="NZ_CP080332.1"/>
</dbReference>
<feature type="compositionally biased region" description="Low complexity" evidence="1">
    <location>
        <begin position="49"/>
        <end position="72"/>
    </location>
</feature>
<dbReference type="AlphaFoldDB" id="A0A1Q4HA47"/>
<keyword evidence="2" id="KW-0812">Transmembrane</keyword>
<proteinExistence type="predicted"/>